<name>A0ABP1NNW8_XYLVO</name>
<sequence length="289" mass="33359">MDFDSAYIEPLLDDWLETLRSVITAQENLIKAKDEFYMPFVAIPLPVVNAIFKITEHLDLGPDTRYVAIHLYDKFMCNYFWEVYKNTDQTENSWIEVCKKISSQSKLYLMSCLQLASKMDSHSRNLKISQVLNILQWIDKESEYTHSTIFLSEYKVFKTVGFRMPFCTPLNCIEILLAATGLKDTPNIQELAISLLDLVYLQREKLCSHLQCLIQGNVAKTQKEWRNFMTLESNVLYLGASIVLCGTFFLCIDGEMSNVIALKLSQLIDVEMNDIWNMANILLVMAIQE</sequence>
<dbReference type="InterPro" id="IPR036915">
    <property type="entry name" value="Cyclin-like_sf"/>
</dbReference>
<dbReference type="Gene3D" id="1.10.472.10">
    <property type="entry name" value="Cyclin-like"/>
    <property type="match status" value="1"/>
</dbReference>
<evidence type="ECO:0000313" key="3">
    <source>
        <dbReference type="Proteomes" id="UP001642520"/>
    </source>
</evidence>
<protein>
    <recommendedName>
        <fullName evidence="1">Cyclin N-terminal domain-containing protein</fullName>
    </recommendedName>
</protein>
<dbReference type="Pfam" id="PF00134">
    <property type="entry name" value="Cyclin_N"/>
    <property type="match status" value="1"/>
</dbReference>
<dbReference type="PANTHER" id="PTHR21615">
    <property type="entry name" value="CYCLIN N-TERMINAL DOMAIN-CONTAINING PROTEIN 1"/>
    <property type="match status" value="1"/>
</dbReference>
<evidence type="ECO:0000313" key="2">
    <source>
        <dbReference type="EMBL" id="CAL7942703.1"/>
    </source>
</evidence>
<dbReference type="CDD" id="cd20541">
    <property type="entry name" value="CYCLIN_CNTD1"/>
    <property type="match status" value="1"/>
</dbReference>
<accession>A0ABP1NNW8</accession>
<dbReference type="InterPro" id="IPR006671">
    <property type="entry name" value="Cyclin_N"/>
</dbReference>
<dbReference type="Proteomes" id="UP001642520">
    <property type="component" value="Unassembled WGS sequence"/>
</dbReference>
<evidence type="ECO:0000259" key="1">
    <source>
        <dbReference type="Pfam" id="PF00134"/>
    </source>
</evidence>
<proteinExistence type="predicted"/>
<dbReference type="PANTHER" id="PTHR21615:SF2">
    <property type="entry name" value="CYCLIN N-TERMINAL DOMAIN-CONTAINING PROTEIN 1"/>
    <property type="match status" value="1"/>
</dbReference>
<dbReference type="EMBL" id="CAXAJV020001292">
    <property type="protein sequence ID" value="CAL7942703.1"/>
    <property type="molecule type" value="Genomic_DNA"/>
</dbReference>
<feature type="domain" description="Cyclin N-terminal" evidence="1">
    <location>
        <begin position="48"/>
        <end position="164"/>
    </location>
</feature>
<comment type="caution">
    <text evidence="2">The sequence shown here is derived from an EMBL/GenBank/DDBJ whole genome shotgun (WGS) entry which is preliminary data.</text>
</comment>
<organism evidence="2 3">
    <name type="scientific">Xylocopa violacea</name>
    <name type="common">Violet carpenter bee</name>
    <name type="synonym">Apis violacea</name>
    <dbReference type="NCBI Taxonomy" id="135666"/>
    <lineage>
        <taxon>Eukaryota</taxon>
        <taxon>Metazoa</taxon>
        <taxon>Ecdysozoa</taxon>
        <taxon>Arthropoda</taxon>
        <taxon>Hexapoda</taxon>
        <taxon>Insecta</taxon>
        <taxon>Pterygota</taxon>
        <taxon>Neoptera</taxon>
        <taxon>Endopterygota</taxon>
        <taxon>Hymenoptera</taxon>
        <taxon>Apocrita</taxon>
        <taxon>Aculeata</taxon>
        <taxon>Apoidea</taxon>
        <taxon>Anthophila</taxon>
        <taxon>Apidae</taxon>
        <taxon>Xylocopa</taxon>
        <taxon>Xylocopa</taxon>
    </lineage>
</organism>
<dbReference type="SUPFAM" id="SSF47954">
    <property type="entry name" value="Cyclin-like"/>
    <property type="match status" value="1"/>
</dbReference>
<keyword evidence="3" id="KW-1185">Reference proteome</keyword>
<gene>
    <name evidence="2" type="ORF">XYLVIOL_LOCUS5677</name>
</gene>
<reference evidence="2 3" key="1">
    <citation type="submission" date="2024-08" db="EMBL/GenBank/DDBJ databases">
        <authorList>
            <person name="Will J Nash"/>
            <person name="Angela Man"/>
            <person name="Seanna McTaggart"/>
            <person name="Kendall Baker"/>
            <person name="Tom Barker"/>
            <person name="Leah Catchpole"/>
            <person name="Alex Durrant"/>
            <person name="Karim Gharbi"/>
            <person name="Naomi Irish"/>
            <person name="Gemy Kaithakottil"/>
            <person name="Debby Ku"/>
            <person name="Aaliyah Providence"/>
            <person name="Felix Shaw"/>
            <person name="David Swarbreck"/>
            <person name="Chris Watkins"/>
            <person name="Ann M. McCartney"/>
            <person name="Giulio Formenti"/>
            <person name="Alice Mouton"/>
            <person name="Noel Vella"/>
            <person name="Bjorn M von Reumont"/>
            <person name="Adriana Vella"/>
            <person name="Wilfried Haerty"/>
        </authorList>
    </citation>
    <scope>NUCLEOTIDE SEQUENCE [LARGE SCALE GENOMIC DNA]</scope>
</reference>